<dbReference type="EMBL" id="UINC01000063">
    <property type="protein sequence ID" value="SUZ48319.1"/>
    <property type="molecule type" value="Genomic_DNA"/>
</dbReference>
<evidence type="ECO:0000256" key="1">
    <source>
        <dbReference type="SAM" id="Phobius"/>
    </source>
</evidence>
<protein>
    <submittedName>
        <fullName evidence="2">Uncharacterized protein</fullName>
    </submittedName>
</protein>
<keyword evidence="1" id="KW-0472">Membrane</keyword>
<reference evidence="2" key="1">
    <citation type="submission" date="2018-05" db="EMBL/GenBank/DDBJ databases">
        <authorList>
            <person name="Lanie J.A."/>
            <person name="Ng W.-L."/>
            <person name="Kazmierczak K.M."/>
            <person name="Andrzejewski T.M."/>
            <person name="Davidsen T.M."/>
            <person name="Wayne K.J."/>
            <person name="Tettelin H."/>
            <person name="Glass J.I."/>
            <person name="Rusch D."/>
            <person name="Podicherti R."/>
            <person name="Tsui H.-C.T."/>
            <person name="Winkler M.E."/>
        </authorList>
    </citation>
    <scope>NUCLEOTIDE SEQUENCE</scope>
</reference>
<keyword evidence="1" id="KW-1133">Transmembrane helix</keyword>
<evidence type="ECO:0000313" key="2">
    <source>
        <dbReference type="EMBL" id="SUZ48319.1"/>
    </source>
</evidence>
<sequence>MGAGIRPEYSVEIFWGIFLPYVVAAIELFFVLQYKNNDSQSITKVLIKGFAGKMVLFGVYLTTLIYFYSFEPYPFVFSFSGSFLAFHTLEALILKSLFQS</sequence>
<feature type="transmembrane region" description="Helical" evidence="1">
    <location>
        <begin position="45"/>
        <end position="69"/>
    </location>
</feature>
<feature type="transmembrane region" description="Helical" evidence="1">
    <location>
        <begin position="75"/>
        <end position="94"/>
    </location>
</feature>
<organism evidence="2">
    <name type="scientific">marine metagenome</name>
    <dbReference type="NCBI Taxonomy" id="408172"/>
    <lineage>
        <taxon>unclassified sequences</taxon>
        <taxon>metagenomes</taxon>
        <taxon>ecological metagenomes</taxon>
    </lineage>
</organism>
<keyword evidence="1" id="KW-0812">Transmembrane</keyword>
<name>A0A381N1G2_9ZZZZ</name>
<accession>A0A381N1G2</accession>
<proteinExistence type="predicted"/>
<gene>
    <name evidence="2" type="ORF">METZ01_LOCUS1173</name>
</gene>
<dbReference type="AlphaFoldDB" id="A0A381N1G2"/>
<feature type="transmembrane region" description="Helical" evidence="1">
    <location>
        <begin position="13"/>
        <end position="33"/>
    </location>
</feature>